<proteinExistence type="predicted"/>
<feature type="domain" description="VOC" evidence="1">
    <location>
        <begin position="12"/>
        <end position="142"/>
    </location>
</feature>
<dbReference type="CDD" id="cd06587">
    <property type="entry name" value="VOC"/>
    <property type="match status" value="1"/>
</dbReference>
<evidence type="ECO:0000259" key="1">
    <source>
        <dbReference type="PROSITE" id="PS51819"/>
    </source>
</evidence>
<dbReference type="SUPFAM" id="SSF54593">
    <property type="entry name" value="Glyoxalase/Bleomycin resistance protein/Dihydroxybiphenyl dioxygenase"/>
    <property type="match status" value="1"/>
</dbReference>
<dbReference type="InterPro" id="IPR029068">
    <property type="entry name" value="Glyas_Bleomycin-R_OHBP_Dase"/>
</dbReference>
<dbReference type="InterPro" id="IPR037523">
    <property type="entry name" value="VOC_core"/>
</dbReference>
<dbReference type="EMBL" id="SPNK01000024">
    <property type="protein sequence ID" value="TFH98648.1"/>
    <property type="molecule type" value="Genomic_DNA"/>
</dbReference>
<dbReference type="PROSITE" id="PS51819">
    <property type="entry name" value="VOC"/>
    <property type="match status" value="1"/>
</dbReference>
<sequence length="149" mass="16305">MISRIRGLLDVRLAGIALAVEDLEKSIAWWEEVLEFELVSRSRVEAVGADAAIVRGAGIYIELLEAPGRYRIDALFADPPNHLLPVGNKALVFETGDITKLTAELEVRDVTFVWKSVDLGPAIGVGTAIRDGEGNLISFIQKIPRTTEH</sequence>
<protein>
    <submittedName>
        <fullName evidence="2">VOC family protein</fullName>
    </submittedName>
</protein>
<evidence type="ECO:0000313" key="3">
    <source>
        <dbReference type="Proteomes" id="UP000298017"/>
    </source>
</evidence>
<dbReference type="RefSeq" id="WP_135010949.1">
    <property type="nucleotide sequence ID" value="NZ_JAYEXM010000011.1"/>
</dbReference>
<gene>
    <name evidence="2" type="ORF">E4P33_11690</name>
</gene>
<comment type="caution">
    <text evidence="2">The sequence shown here is derived from an EMBL/GenBank/DDBJ whole genome shotgun (WGS) entry which is preliminary data.</text>
</comment>
<dbReference type="InterPro" id="IPR004360">
    <property type="entry name" value="Glyas_Fos-R_dOase_dom"/>
</dbReference>
<accession>A0AAX2S9R6</accession>
<dbReference type="Pfam" id="PF00903">
    <property type="entry name" value="Glyoxalase"/>
    <property type="match status" value="1"/>
</dbReference>
<dbReference type="Gene3D" id="3.10.180.10">
    <property type="entry name" value="2,3-Dihydroxybiphenyl 1,2-Dioxygenase, domain 1"/>
    <property type="match status" value="1"/>
</dbReference>
<dbReference type="AlphaFoldDB" id="A0AAX2S9R6"/>
<reference evidence="2 3" key="1">
    <citation type="submission" date="2019-03" db="EMBL/GenBank/DDBJ databases">
        <title>Genome Sequencing and Assembly of Various Microbes Isolated from Alder Root Nodule.</title>
        <authorList>
            <person name="Swanson E."/>
            <person name="Sevigny J.L."/>
            <person name="Pesce C."/>
            <person name="Davis I."/>
            <person name="Kleiner V."/>
            <person name="Tisa L."/>
        </authorList>
    </citation>
    <scope>NUCLEOTIDE SEQUENCE [LARGE SCALE GENOMIC DNA]</scope>
    <source>
        <strain evidence="2 3">4R-31</strain>
    </source>
</reference>
<dbReference type="Proteomes" id="UP000298017">
    <property type="component" value="Unassembled WGS sequence"/>
</dbReference>
<evidence type="ECO:0000313" key="2">
    <source>
        <dbReference type="EMBL" id="TFH98648.1"/>
    </source>
</evidence>
<organism evidence="2 3">
    <name type="scientific">Kocuria rhizophila</name>
    <dbReference type="NCBI Taxonomy" id="72000"/>
    <lineage>
        <taxon>Bacteria</taxon>
        <taxon>Bacillati</taxon>
        <taxon>Actinomycetota</taxon>
        <taxon>Actinomycetes</taxon>
        <taxon>Micrococcales</taxon>
        <taxon>Micrococcaceae</taxon>
        <taxon>Kocuria</taxon>
    </lineage>
</organism>
<keyword evidence="3" id="KW-1185">Reference proteome</keyword>
<name>A0AAX2S9R6_KOCRH</name>